<evidence type="ECO:0000256" key="4">
    <source>
        <dbReference type="SAM" id="SignalP"/>
    </source>
</evidence>
<dbReference type="InterPro" id="IPR028427">
    <property type="entry name" value="Met_Sox_Rdtase_MsrB"/>
</dbReference>
<accession>A0A847R2B1</accession>
<feature type="chain" id="PRO_5032954085" description="peptide-methionine (R)-S-oxide reductase" evidence="4">
    <location>
        <begin position="29"/>
        <end position="164"/>
    </location>
</feature>
<dbReference type="Proteomes" id="UP000586067">
    <property type="component" value="Unassembled WGS sequence"/>
</dbReference>
<dbReference type="InterPro" id="IPR002579">
    <property type="entry name" value="Met_Sox_Rdtase_MsrB_dom"/>
</dbReference>
<sequence>MNRRHFFIQAACAVGVAKVFNSPASAMALVSGSTASFEIIRTKKQWQARLTDFEYQVMREEKTERAGSSPLLNEKREGVYLCKGCELPLYSSRTKYESGTGWPSFYESLPDAIGTKEDNGFFVTRTEVHCRRCGSHLGHIFDDGPEPTGLRHCLNGVSLVFQAT</sequence>
<dbReference type="Pfam" id="PF01641">
    <property type="entry name" value="SelR"/>
    <property type="match status" value="1"/>
</dbReference>
<evidence type="ECO:0000259" key="5">
    <source>
        <dbReference type="PROSITE" id="PS51790"/>
    </source>
</evidence>
<dbReference type="GO" id="GO:0030091">
    <property type="term" value="P:protein repair"/>
    <property type="evidence" value="ECO:0007669"/>
    <property type="project" value="InterPro"/>
</dbReference>
<comment type="caution">
    <text evidence="6">The sequence shown here is derived from an EMBL/GenBank/DDBJ whole genome shotgun (WGS) entry which is preliminary data.</text>
</comment>
<dbReference type="PANTHER" id="PTHR10173">
    <property type="entry name" value="METHIONINE SULFOXIDE REDUCTASE"/>
    <property type="match status" value="1"/>
</dbReference>
<evidence type="ECO:0000313" key="7">
    <source>
        <dbReference type="Proteomes" id="UP000586067"/>
    </source>
</evidence>
<dbReference type="PROSITE" id="PS51790">
    <property type="entry name" value="MSRB"/>
    <property type="match status" value="1"/>
</dbReference>
<feature type="signal peptide" evidence="4">
    <location>
        <begin position="1"/>
        <end position="28"/>
    </location>
</feature>
<gene>
    <name evidence="6" type="primary">msrB</name>
    <name evidence="6" type="ORF">HGG82_09810</name>
</gene>
<feature type="domain" description="MsrB" evidence="5">
    <location>
        <begin position="43"/>
        <end position="164"/>
    </location>
</feature>
<dbReference type="EC" id="1.8.4.12" evidence="1"/>
<dbReference type="GO" id="GO:0005737">
    <property type="term" value="C:cytoplasm"/>
    <property type="evidence" value="ECO:0007669"/>
    <property type="project" value="TreeGrafter"/>
</dbReference>
<dbReference type="AlphaFoldDB" id="A0A847R2B1"/>
<evidence type="ECO:0000256" key="2">
    <source>
        <dbReference type="ARBA" id="ARBA00023002"/>
    </source>
</evidence>
<dbReference type="RefSeq" id="WP_168825189.1">
    <property type="nucleotide sequence ID" value="NZ_CP073013.1"/>
</dbReference>
<keyword evidence="4" id="KW-0732">Signal</keyword>
<dbReference type="Gene3D" id="2.170.150.20">
    <property type="entry name" value="Peptide methionine sulfoxide reductase"/>
    <property type="match status" value="1"/>
</dbReference>
<comment type="catalytic activity">
    <reaction evidence="3">
        <text>L-methionyl-[protein] + [thioredoxin]-disulfide + H2O = L-methionyl-(R)-S-oxide-[protein] + [thioredoxin]-dithiol</text>
        <dbReference type="Rhea" id="RHEA:24164"/>
        <dbReference type="Rhea" id="RHEA-COMP:10698"/>
        <dbReference type="Rhea" id="RHEA-COMP:10700"/>
        <dbReference type="Rhea" id="RHEA-COMP:12313"/>
        <dbReference type="Rhea" id="RHEA-COMP:12314"/>
        <dbReference type="ChEBI" id="CHEBI:15377"/>
        <dbReference type="ChEBI" id="CHEBI:16044"/>
        <dbReference type="ChEBI" id="CHEBI:29950"/>
        <dbReference type="ChEBI" id="CHEBI:45764"/>
        <dbReference type="ChEBI" id="CHEBI:50058"/>
        <dbReference type="EC" id="1.8.4.12"/>
    </reaction>
</comment>
<dbReference type="PANTHER" id="PTHR10173:SF57">
    <property type="entry name" value="PEPTIDE-METHIONINE (R)-S-OXIDE REDUCTASE"/>
    <property type="match status" value="1"/>
</dbReference>
<dbReference type="InterPro" id="IPR011057">
    <property type="entry name" value="Mss4-like_sf"/>
</dbReference>
<evidence type="ECO:0000256" key="1">
    <source>
        <dbReference type="ARBA" id="ARBA00012499"/>
    </source>
</evidence>
<proteinExistence type="predicted"/>
<evidence type="ECO:0000313" key="6">
    <source>
        <dbReference type="EMBL" id="NLQ17922.1"/>
    </source>
</evidence>
<dbReference type="SUPFAM" id="SSF51316">
    <property type="entry name" value="Mss4-like"/>
    <property type="match status" value="1"/>
</dbReference>
<evidence type="ECO:0000256" key="3">
    <source>
        <dbReference type="ARBA" id="ARBA00048488"/>
    </source>
</evidence>
<protein>
    <recommendedName>
        <fullName evidence="1">peptide-methionine (R)-S-oxide reductase</fullName>
        <ecNumber evidence="1">1.8.4.12</ecNumber>
    </recommendedName>
</protein>
<name>A0A847R2B1_9GAMM</name>
<dbReference type="EMBL" id="JABAEK010000008">
    <property type="protein sequence ID" value="NLQ17922.1"/>
    <property type="molecule type" value="Genomic_DNA"/>
</dbReference>
<organism evidence="6 7">
    <name type="scientific">Marinomonas profundi</name>
    <dbReference type="NCBI Taxonomy" id="2726122"/>
    <lineage>
        <taxon>Bacteria</taxon>
        <taxon>Pseudomonadati</taxon>
        <taxon>Pseudomonadota</taxon>
        <taxon>Gammaproteobacteria</taxon>
        <taxon>Oceanospirillales</taxon>
        <taxon>Oceanospirillaceae</taxon>
        <taxon>Marinomonas</taxon>
    </lineage>
</organism>
<dbReference type="GO" id="GO:0033743">
    <property type="term" value="F:peptide-methionine (R)-S-oxide reductase activity"/>
    <property type="evidence" value="ECO:0007669"/>
    <property type="project" value="UniProtKB-EC"/>
</dbReference>
<dbReference type="GO" id="GO:0006979">
    <property type="term" value="P:response to oxidative stress"/>
    <property type="evidence" value="ECO:0007669"/>
    <property type="project" value="InterPro"/>
</dbReference>
<keyword evidence="2 6" id="KW-0560">Oxidoreductase</keyword>
<reference evidence="6 7" key="1">
    <citation type="submission" date="2020-04" db="EMBL/GenBank/DDBJ databases">
        <title>Marinomonas sp. M1K-6 isolated from the deep seawater of the Mariana Trench.</title>
        <authorList>
            <person name="Li Y."/>
        </authorList>
    </citation>
    <scope>NUCLEOTIDE SEQUENCE [LARGE SCALE GENOMIC DNA]</scope>
    <source>
        <strain evidence="6 7">M1K-6</strain>
    </source>
</reference>
<dbReference type="NCBIfam" id="TIGR00357">
    <property type="entry name" value="peptide-methionine (R)-S-oxide reductase MsrB"/>
    <property type="match status" value="1"/>
</dbReference>
<keyword evidence="7" id="KW-1185">Reference proteome</keyword>